<reference evidence="1" key="1">
    <citation type="journal article" date="2023" name="G3 (Bethesda)">
        <title>A reference genome for the long-term kleptoplast-retaining sea slug Elysia crispata morphotype clarki.</title>
        <authorList>
            <person name="Eastman K.E."/>
            <person name="Pendleton A.L."/>
            <person name="Shaikh M.A."/>
            <person name="Suttiyut T."/>
            <person name="Ogas R."/>
            <person name="Tomko P."/>
            <person name="Gavelis G."/>
            <person name="Widhalm J.R."/>
            <person name="Wisecaver J.H."/>
        </authorList>
    </citation>
    <scope>NUCLEOTIDE SEQUENCE</scope>
    <source>
        <strain evidence="1">ECLA1</strain>
    </source>
</reference>
<sequence length="626" mass="71024">MQRSDESVSNFGFLGQIKFRLQKMAGAFRCRCNLTSILILCIVFLERGIRVMGKTWGYVSKYPCQIGAAAALVLAIINIYMCNQSCRNFGDPSLIHGYAPLFPSHYFHQSLTSMKQDLSGDQSERKETDFDTYFDSNIVRNSLDLGVPPIVHITWCEEGSVKYTHYLSLLAAFKILKPSVLNLHMVTLPYKDVDGYYQFLDDLKRDLPPLLIRQMQDKQICYGNSQQKLKSILALIGHEGGIALNAEVILVPTASISSRLLTGKLSIGQSSVTKEPLAVFLQANAYRSSSQTDQLISSSTLFDCSEVKKFSISSTTVCVSVKREIFPKTIFQGSQDLEYLLRWVGYGSAAELVPKPASVEIVPNIVHYVWLGKRKLKFFAYLSILSSLHVLKAEAVYVHGDEEPLGELWQEVKLNPNVKFILRKFPTSVFGQPIVKFASHASDYLRGDLLLRYGGVYADWDVIFLKEMPSLMRRYNTTANVDWPKTGAFPDVFNLGVLVAAPGAPFLRHFLESYRWYLDAHWSYNAIHMPYKVYEKIPWSLNVDRHLQILCARQKCHATWLRDYKSTSVDHLGTGRIDWTQDALAIHWTYPDPPPFENEDSLFRETSAAAKIGQYVFQKAGKLQKH</sequence>
<dbReference type="SUPFAM" id="SSF53448">
    <property type="entry name" value="Nucleotide-diphospho-sugar transferases"/>
    <property type="match status" value="1"/>
</dbReference>
<evidence type="ECO:0008006" key="3">
    <source>
        <dbReference type="Google" id="ProtNLM"/>
    </source>
</evidence>
<comment type="caution">
    <text evidence="1">The sequence shown here is derived from an EMBL/GenBank/DDBJ whole genome shotgun (WGS) entry which is preliminary data.</text>
</comment>
<proteinExistence type="predicted"/>
<dbReference type="Pfam" id="PF04488">
    <property type="entry name" value="Gly_transf_sug"/>
    <property type="match status" value="1"/>
</dbReference>
<dbReference type="InterPro" id="IPR029044">
    <property type="entry name" value="Nucleotide-diphossugar_trans"/>
</dbReference>
<evidence type="ECO:0000313" key="2">
    <source>
        <dbReference type="Proteomes" id="UP001283361"/>
    </source>
</evidence>
<dbReference type="PANTHER" id="PTHR46830">
    <property type="entry name" value="TRANSFERASE, PUTATIVE-RELATED"/>
    <property type="match status" value="1"/>
</dbReference>
<dbReference type="PANTHER" id="PTHR46830:SF1">
    <property type="entry name" value="ALPHA-1,4-N-ACETYLGLUCOSAMINYLTRANSFERASE"/>
    <property type="match status" value="1"/>
</dbReference>
<dbReference type="Gene3D" id="3.90.550.20">
    <property type="match status" value="1"/>
</dbReference>
<organism evidence="1 2">
    <name type="scientific">Elysia crispata</name>
    <name type="common">lettuce slug</name>
    <dbReference type="NCBI Taxonomy" id="231223"/>
    <lineage>
        <taxon>Eukaryota</taxon>
        <taxon>Metazoa</taxon>
        <taxon>Spiralia</taxon>
        <taxon>Lophotrochozoa</taxon>
        <taxon>Mollusca</taxon>
        <taxon>Gastropoda</taxon>
        <taxon>Heterobranchia</taxon>
        <taxon>Euthyneura</taxon>
        <taxon>Panpulmonata</taxon>
        <taxon>Sacoglossa</taxon>
        <taxon>Placobranchoidea</taxon>
        <taxon>Plakobranchidae</taxon>
        <taxon>Elysia</taxon>
    </lineage>
</organism>
<dbReference type="Proteomes" id="UP001283361">
    <property type="component" value="Unassembled WGS sequence"/>
</dbReference>
<evidence type="ECO:0000313" key="1">
    <source>
        <dbReference type="EMBL" id="KAK3763621.1"/>
    </source>
</evidence>
<gene>
    <name evidence="1" type="ORF">RRG08_057042</name>
</gene>
<name>A0AAE1DAR5_9GAST</name>
<dbReference type="InterPro" id="IPR007577">
    <property type="entry name" value="GlycoTrfase_DXD_sugar-bd_CS"/>
</dbReference>
<protein>
    <recommendedName>
        <fullName evidence="3">Alpha 1,4-glycosyltransferase domain-containing protein</fullName>
    </recommendedName>
</protein>
<dbReference type="EMBL" id="JAWDGP010004530">
    <property type="protein sequence ID" value="KAK3763621.1"/>
    <property type="molecule type" value="Genomic_DNA"/>
</dbReference>
<keyword evidence="2" id="KW-1185">Reference proteome</keyword>
<dbReference type="AlphaFoldDB" id="A0AAE1DAR5"/>
<accession>A0AAE1DAR5</accession>